<evidence type="ECO:0000256" key="4">
    <source>
        <dbReference type="ARBA" id="ARBA00023004"/>
    </source>
</evidence>
<keyword evidence="3" id="KW-0479">Metal-binding</keyword>
<evidence type="ECO:0000313" key="10">
    <source>
        <dbReference type="Proteomes" id="UP001401887"/>
    </source>
</evidence>
<evidence type="ECO:0000256" key="5">
    <source>
        <dbReference type="ARBA" id="ARBA00023014"/>
    </source>
</evidence>
<sequence>MPQITVDGYGVLEAREGERLVLALERGGVDILHRCGGVARCTTCRVSFTQGEPDAMTVAEYDKLQDKGLLGQARLSCQIECREDMALTPLQTVQNTGLEPGKAPTEQIEPEPVWTTRPGASTEG</sequence>
<evidence type="ECO:0000256" key="3">
    <source>
        <dbReference type="ARBA" id="ARBA00022723"/>
    </source>
</evidence>
<dbReference type="SUPFAM" id="SSF54292">
    <property type="entry name" value="2Fe-2S ferredoxin-like"/>
    <property type="match status" value="1"/>
</dbReference>
<evidence type="ECO:0000256" key="2">
    <source>
        <dbReference type="ARBA" id="ARBA00022714"/>
    </source>
</evidence>
<dbReference type="InterPro" id="IPR001041">
    <property type="entry name" value="2Fe-2S_ferredoxin-type"/>
</dbReference>
<accession>A0ABP9WB06</accession>
<dbReference type="InterPro" id="IPR001055">
    <property type="entry name" value="Adrenodoxin-like"/>
</dbReference>
<keyword evidence="4" id="KW-0408">Iron</keyword>
<dbReference type="EMBL" id="BAABRP010000019">
    <property type="protein sequence ID" value="GAA5514524.1"/>
    <property type="molecule type" value="Genomic_DNA"/>
</dbReference>
<evidence type="ECO:0000256" key="7">
    <source>
        <dbReference type="SAM" id="MobiDB-lite"/>
    </source>
</evidence>
<dbReference type="PANTHER" id="PTHR23426">
    <property type="entry name" value="FERREDOXIN/ADRENODOXIN"/>
    <property type="match status" value="1"/>
</dbReference>
<dbReference type="InterPro" id="IPR036010">
    <property type="entry name" value="2Fe-2S_ferredoxin-like_sf"/>
</dbReference>
<dbReference type="Gene3D" id="3.10.20.30">
    <property type="match status" value="1"/>
</dbReference>
<protein>
    <submittedName>
        <fullName evidence="9">Na(+)-translocating NADH-quinone reductase subunit F</fullName>
    </submittedName>
</protein>
<keyword evidence="2" id="KW-0001">2Fe-2S</keyword>
<feature type="domain" description="2Fe-2S ferredoxin-type" evidence="8">
    <location>
        <begin position="2"/>
        <end position="93"/>
    </location>
</feature>
<dbReference type="Proteomes" id="UP001401887">
    <property type="component" value="Unassembled WGS sequence"/>
</dbReference>
<comment type="caution">
    <text evidence="9">The sequence shown here is derived from an EMBL/GenBank/DDBJ whole genome shotgun (WGS) entry which is preliminary data.</text>
</comment>
<evidence type="ECO:0000256" key="6">
    <source>
        <dbReference type="ARBA" id="ARBA00034078"/>
    </source>
</evidence>
<gene>
    <name evidence="9" type="primary">nqrF</name>
    <name evidence="9" type="ORF">Dcar01_03280</name>
</gene>
<evidence type="ECO:0000313" key="9">
    <source>
        <dbReference type="EMBL" id="GAA5514524.1"/>
    </source>
</evidence>
<dbReference type="Pfam" id="PF00111">
    <property type="entry name" value="Fer2"/>
    <property type="match status" value="1"/>
</dbReference>
<dbReference type="CDD" id="cd00207">
    <property type="entry name" value="fer2"/>
    <property type="match status" value="1"/>
</dbReference>
<evidence type="ECO:0000256" key="1">
    <source>
        <dbReference type="ARBA" id="ARBA00010914"/>
    </source>
</evidence>
<feature type="region of interest" description="Disordered" evidence="7">
    <location>
        <begin position="92"/>
        <end position="124"/>
    </location>
</feature>
<evidence type="ECO:0000259" key="8">
    <source>
        <dbReference type="PROSITE" id="PS51085"/>
    </source>
</evidence>
<reference evidence="9 10" key="1">
    <citation type="submission" date="2024-02" db="EMBL/GenBank/DDBJ databases">
        <title>Deinococcus carri NBRC 110142.</title>
        <authorList>
            <person name="Ichikawa N."/>
            <person name="Katano-Makiyama Y."/>
            <person name="Hidaka K."/>
        </authorList>
    </citation>
    <scope>NUCLEOTIDE SEQUENCE [LARGE SCALE GENOMIC DNA]</scope>
    <source>
        <strain evidence="9 10">NBRC 110142</strain>
    </source>
</reference>
<keyword evidence="10" id="KW-1185">Reference proteome</keyword>
<organism evidence="9 10">
    <name type="scientific">Deinococcus carri</name>
    <dbReference type="NCBI Taxonomy" id="1211323"/>
    <lineage>
        <taxon>Bacteria</taxon>
        <taxon>Thermotogati</taxon>
        <taxon>Deinococcota</taxon>
        <taxon>Deinococci</taxon>
        <taxon>Deinococcales</taxon>
        <taxon>Deinococcaceae</taxon>
        <taxon>Deinococcus</taxon>
    </lineage>
</organism>
<dbReference type="RefSeq" id="WP_345467323.1">
    <property type="nucleotide sequence ID" value="NZ_BAABRP010000019.1"/>
</dbReference>
<dbReference type="PANTHER" id="PTHR23426:SF65">
    <property type="entry name" value="FERREDOXIN-2, MITOCHONDRIAL"/>
    <property type="match status" value="1"/>
</dbReference>
<comment type="similarity">
    <text evidence="1">Belongs to the adrenodoxin/putidaredoxin family.</text>
</comment>
<dbReference type="InterPro" id="IPR012675">
    <property type="entry name" value="Beta-grasp_dom_sf"/>
</dbReference>
<proteinExistence type="inferred from homology"/>
<keyword evidence="5" id="KW-0411">Iron-sulfur</keyword>
<comment type="cofactor">
    <cofactor evidence="6">
        <name>[2Fe-2S] cluster</name>
        <dbReference type="ChEBI" id="CHEBI:190135"/>
    </cofactor>
</comment>
<name>A0ABP9WB06_9DEIO</name>
<dbReference type="PROSITE" id="PS51085">
    <property type="entry name" value="2FE2S_FER_2"/>
    <property type="match status" value="1"/>
</dbReference>